<dbReference type="InterPro" id="IPR005135">
    <property type="entry name" value="Endo/exonuclease/phosphatase"/>
</dbReference>
<accession>A0A5E4PRG1</accession>
<keyword evidence="3" id="KW-1185">Reference proteome</keyword>
<protein>
    <recommendedName>
        <fullName evidence="1">Endonuclease/exonuclease/phosphatase domain-containing protein</fullName>
    </recommendedName>
</protein>
<dbReference type="SUPFAM" id="SSF56219">
    <property type="entry name" value="DNase I-like"/>
    <property type="match status" value="1"/>
</dbReference>
<dbReference type="AlphaFoldDB" id="A0A5E4PRG1"/>
<evidence type="ECO:0000259" key="1">
    <source>
        <dbReference type="Pfam" id="PF14529"/>
    </source>
</evidence>
<feature type="non-terminal residue" evidence="2">
    <location>
        <position position="110"/>
    </location>
</feature>
<dbReference type="Gene3D" id="3.60.10.10">
    <property type="entry name" value="Endonuclease/exonuclease/phosphatase"/>
    <property type="match status" value="1"/>
</dbReference>
<proteinExistence type="predicted"/>
<dbReference type="InterPro" id="IPR036691">
    <property type="entry name" value="Endo/exonu/phosph_ase_sf"/>
</dbReference>
<name>A0A5E4PRG1_9NEOP</name>
<dbReference type="Proteomes" id="UP000324832">
    <property type="component" value="Unassembled WGS sequence"/>
</dbReference>
<evidence type="ECO:0000313" key="3">
    <source>
        <dbReference type="Proteomes" id="UP000324832"/>
    </source>
</evidence>
<dbReference type="GO" id="GO:0003824">
    <property type="term" value="F:catalytic activity"/>
    <property type="evidence" value="ECO:0007669"/>
    <property type="project" value="InterPro"/>
</dbReference>
<reference evidence="2 3" key="1">
    <citation type="submission" date="2017-07" db="EMBL/GenBank/DDBJ databases">
        <authorList>
            <person name="Talla V."/>
            <person name="Backstrom N."/>
        </authorList>
    </citation>
    <scope>NUCLEOTIDE SEQUENCE [LARGE SCALE GENOMIC DNA]</scope>
</reference>
<dbReference type="EMBL" id="FZQP02000159">
    <property type="protein sequence ID" value="VVC87660.1"/>
    <property type="molecule type" value="Genomic_DNA"/>
</dbReference>
<dbReference type="Pfam" id="PF14529">
    <property type="entry name" value="Exo_endo_phos_2"/>
    <property type="match status" value="1"/>
</dbReference>
<evidence type="ECO:0000313" key="2">
    <source>
        <dbReference type="EMBL" id="VVC87660.1"/>
    </source>
</evidence>
<sequence>MGDFNCRSRSWGDTMTRVRGAPLVAWAAELGLVVLNTGGVATCVRPQGASIVDITLVSPEASCRVIGWRVVEDVEALSDHWYIRLGVLTSSCCSAPGVPPEGVNSAFPRW</sequence>
<gene>
    <name evidence="2" type="ORF">LSINAPIS_LOCUS1203</name>
</gene>
<feature type="domain" description="Endonuclease/exonuclease/phosphatase" evidence="1">
    <location>
        <begin position="1"/>
        <end position="83"/>
    </location>
</feature>
<organism evidence="2 3">
    <name type="scientific">Leptidea sinapis</name>
    <dbReference type="NCBI Taxonomy" id="189913"/>
    <lineage>
        <taxon>Eukaryota</taxon>
        <taxon>Metazoa</taxon>
        <taxon>Ecdysozoa</taxon>
        <taxon>Arthropoda</taxon>
        <taxon>Hexapoda</taxon>
        <taxon>Insecta</taxon>
        <taxon>Pterygota</taxon>
        <taxon>Neoptera</taxon>
        <taxon>Endopterygota</taxon>
        <taxon>Lepidoptera</taxon>
        <taxon>Glossata</taxon>
        <taxon>Ditrysia</taxon>
        <taxon>Papilionoidea</taxon>
        <taxon>Pieridae</taxon>
        <taxon>Dismorphiinae</taxon>
        <taxon>Leptidea</taxon>
    </lineage>
</organism>